<dbReference type="GeneID" id="10971198"/>
<gene>
    <name evidence="1" type="primary">a130bR</name>
</gene>
<reference evidence="1 2" key="5">
    <citation type="journal article" date="1997" name="Virology">
        <title>Analysis of 74 kb of DNA located at the right end of the 330-kb chlorella virus PBCV-1 genome.</title>
        <authorList>
            <person name="Li Y."/>
            <person name="Lu Z."/>
            <person name="Sun L."/>
            <person name="Ropp S."/>
            <person name="Kutish G.F."/>
            <person name="Rock D.L."/>
            <person name="Van Etten J.L."/>
        </authorList>
    </citation>
    <scope>NUCLEOTIDE SEQUENCE [LARGE SCALE GENOMIC DNA]</scope>
</reference>
<name>F8TTY4_PBCV1</name>
<dbReference type="RefSeq" id="YP_004678900.1">
    <property type="nucleotide sequence ID" value="NC_000852.5"/>
</dbReference>
<reference evidence="1 2" key="8">
    <citation type="journal article" date="2010" name="J. Virol.">
        <title>Microarray analysis of Paramecium bursaria chlorella virus 1 transcription.</title>
        <authorList>
            <person name="Yanai-Balser G.M."/>
            <person name="Duncan G.A."/>
            <person name="Eudy J.D."/>
            <person name="Wang D."/>
            <person name="Li X."/>
            <person name="Agarkova I.V."/>
            <person name="Dunigan D.D."/>
            <person name="Van Etten J.L."/>
        </authorList>
    </citation>
    <scope>NUCLEOTIDE SEQUENCE [LARGE SCALE GENOMIC DNA]</scope>
</reference>
<evidence type="ECO:0000313" key="2">
    <source>
        <dbReference type="Proteomes" id="UP000000862"/>
    </source>
</evidence>
<sequence length="43" mass="5215">MVSNYSHNPVKVFTESRFVVNIRVLDVNRDRRHSWKDTVNLER</sequence>
<evidence type="ECO:0000313" key="1">
    <source>
        <dbReference type="EMBL" id="AEI70045.1"/>
    </source>
</evidence>
<reference evidence="1 2" key="6">
    <citation type="journal article" date="1999" name="Virology">
        <title>Chlorella virus PBCV-1 encodes a functional homospermidine synthase.</title>
        <authorList>
            <person name="Kaiser A."/>
            <person name="Vollmert M."/>
            <person name="Tholl D."/>
            <person name="Graves M.V."/>
            <person name="Gurnon J.R."/>
            <person name="Xing W."/>
            <person name="Lisec A.D."/>
            <person name="Nickerson K.W."/>
            <person name="Van Etten J.L."/>
        </authorList>
    </citation>
    <scope>NUCLEOTIDE SEQUENCE [LARGE SCALE GENOMIC DNA]</scope>
</reference>
<protein>
    <submittedName>
        <fullName evidence="1">Uncharacterized protein</fullName>
    </submittedName>
</protein>
<organismHost>
    <name type="scientific">Chlorella</name>
    <dbReference type="NCBI Taxonomy" id="3071"/>
</organismHost>
<keyword evidence="2" id="KW-1185">Reference proteome</keyword>
<dbReference type="Proteomes" id="UP000000862">
    <property type="component" value="Segment"/>
</dbReference>
<reference evidence="1 2" key="2">
    <citation type="journal article" date="1995" name="Virology">
        <title>Analysis of 43 kb of the Chlorella virus PBCV-1 330-kb genome: map positions 45 to 88.</title>
        <authorList>
            <person name="Li Y."/>
            <person name="Lu Z."/>
            <person name="Burbank D.E."/>
            <person name="Kutish G.F."/>
            <person name="Rock D.L."/>
            <person name="Van Etten J.L."/>
        </authorList>
    </citation>
    <scope>NUCLEOTIDE SEQUENCE [LARGE SCALE GENOMIC DNA]</scope>
</reference>
<accession>F8TTY4</accession>
<organism evidence="1 2">
    <name type="scientific">Paramecium bursaria Chlorella virus 1</name>
    <name type="common">PBCV-1</name>
    <dbReference type="NCBI Taxonomy" id="10506"/>
    <lineage>
        <taxon>Viruses</taxon>
        <taxon>Varidnaviria</taxon>
        <taxon>Bamfordvirae</taxon>
        <taxon>Nucleocytoviricota</taxon>
        <taxon>Megaviricetes</taxon>
        <taxon>Algavirales</taxon>
        <taxon>Phycodnaviridae</taxon>
        <taxon>Chlorovirus</taxon>
        <taxon>Chlorovirus vanettense</taxon>
    </lineage>
</organism>
<reference evidence="1 2" key="3">
    <citation type="journal article" date="1996" name="Virology">
        <title>Analysis of 94 kb of the chlorella virus PBCV-1 330-kb genome: map positions 88 to 182.</title>
        <authorList>
            <person name="Lu Z."/>
            <person name="Li Y."/>
            <person name="Que Q."/>
            <person name="Kutish G.F."/>
            <person name="Rock D.L."/>
            <person name="Van Etten J.L."/>
        </authorList>
    </citation>
    <scope>NUCLEOTIDE SEQUENCE [LARGE SCALE GENOMIC DNA]</scope>
</reference>
<reference evidence="1 2" key="7">
    <citation type="journal article" date="2000" name="Virology">
        <title>Characterization of a beta-1,3-glucanase encoded by chlorella virus PBCV-1.</title>
        <authorList>
            <person name="Sun L."/>
            <person name="Gurnon J.R."/>
            <person name="Adams B.J."/>
            <person name="Graves M.V."/>
            <person name="Van Etten J.L."/>
        </authorList>
    </citation>
    <scope>NUCLEOTIDE SEQUENCE [LARGE SCALE GENOMIC DNA]</scope>
</reference>
<reference evidence="1 2" key="1">
    <citation type="journal article" date="1995" name="Virology">
        <title>Analysis of 45 kb of DNA located at the left end of the chlorella virus PBCV-1 genome.</title>
        <authorList>
            <person name="Lu Z."/>
            <person name="Li Y."/>
            <person name="Zhang Y."/>
            <person name="Kutish G.F."/>
            <person name="Rock D.L."/>
            <person name="Van Etten J.L."/>
        </authorList>
    </citation>
    <scope>NUCLEOTIDE SEQUENCE [LARGE SCALE GENOMIC DNA]</scope>
</reference>
<proteinExistence type="predicted"/>
<dbReference type="EMBL" id="JF411744">
    <property type="protein sequence ID" value="AEI70045.1"/>
    <property type="molecule type" value="Genomic_DNA"/>
</dbReference>
<reference evidence="1 2" key="4">
    <citation type="journal article" date="1996" name="Virology">
        <title>Analysis of 76 kb of the chlorella virus PBCV-1 330-kb genome: map positions 182 to 258.</title>
        <authorList>
            <person name="Kutish G.F."/>
            <person name="Li Y."/>
            <person name="Lu Z."/>
            <person name="Furuta M."/>
            <person name="Rock D.L."/>
            <person name="Van Etten J.L."/>
        </authorList>
    </citation>
    <scope>NUCLEOTIDE SEQUENCE [LARGE SCALE GENOMIC DNA]</scope>
</reference>
<dbReference type="KEGG" id="vg:10971198"/>